<organism evidence="2 3">
    <name type="scientific">Nesidiocoris tenuis</name>
    <dbReference type="NCBI Taxonomy" id="355587"/>
    <lineage>
        <taxon>Eukaryota</taxon>
        <taxon>Metazoa</taxon>
        <taxon>Ecdysozoa</taxon>
        <taxon>Arthropoda</taxon>
        <taxon>Hexapoda</taxon>
        <taxon>Insecta</taxon>
        <taxon>Pterygota</taxon>
        <taxon>Neoptera</taxon>
        <taxon>Paraneoptera</taxon>
        <taxon>Hemiptera</taxon>
        <taxon>Heteroptera</taxon>
        <taxon>Panheteroptera</taxon>
        <taxon>Cimicomorpha</taxon>
        <taxon>Miridae</taxon>
        <taxon>Dicyphina</taxon>
        <taxon>Nesidiocoris</taxon>
    </lineage>
</organism>
<keyword evidence="3" id="KW-1185">Reference proteome</keyword>
<feature type="region of interest" description="Disordered" evidence="1">
    <location>
        <begin position="621"/>
        <end position="646"/>
    </location>
</feature>
<protein>
    <recommendedName>
        <fullName evidence="4">MADF domain-containing protein</fullName>
    </recommendedName>
</protein>
<feature type="region of interest" description="Disordered" evidence="1">
    <location>
        <begin position="362"/>
        <end position="388"/>
    </location>
</feature>
<gene>
    <name evidence="2" type="ORF">NTJ_13870</name>
</gene>
<evidence type="ECO:0000256" key="1">
    <source>
        <dbReference type="SAM" id="MobiDB-lite"/>
    </source>
</evidence>
<evidence type="ECO:0000313" key="3">
    <source>
        <dbReference type="Proteomes" id="UP001307889"/>
    </source>
</evidence>
<reference evidence="2 3" key="1">
    <citation type="submission" date="2023-09" db="EMBL/GenBank/DDBJ databases">
        <title>Nesidiocoris tenuis whole genome shotgun sequence.</title>
        <authorList>
            <person name="Shibata T."/>
            <person name="Shimoda M."/>
            <person name="Kobayashi T."/>
            <person name="Uehara T."/>
        </authorList>
    </citation>
    <scope>NUCLEOTIDE SEQUENCE [LARGE SCALE GENOMIC DNA]</scope>
    <source>
        <strain evidence="2 3">Japan</strain>
    </source>
</reference>
<sequence>MPIADVAEPERKVTRSHSLRYSSLKDFKFDVPDGWDDRNIAIFLESCFANLEALRKYTVTGDEATWKEVARSGLEKSGSIKCFTVNCCLELSNCLKNYVAKKGKEMMDNVIFKQLHADVEELLPYWQTPRASTSASPSTPRSDPKPFEKLVEAATADQTTLLAVPPFTTSDETEKAVRVIALLMKEHYKDASSKVSFRNSMWKEVVSSIEKDFGVSVDPRQFLESYKTSIVRLVNQIEDVVEREKSFLELVNGLLPYFDSIPPKSIKKMEFIVSTEVALLDRMSKGLSSQKPSKKNEEVVESGNLILTLYESSPANDEAANHSSTTVASEAVDCPVGEDAKKSQPPEANHILEDISLEMVEEAQSLPEKDAPAESALEPTTADVPEPGPAIKRRVRRKWLPSSDTPVKRTRRMAALEAKAETVSAVVEQKPEQTPANDKLPASVEVALDPKIGAPSNQPLDLPSSSGAASDSDDADESCLLGTNILPHRGMADSPSMRSRDNMNPIVVLDKSVAERYLEAALSPRRRRTPSRKLQSAPKRRASPISTVASTSSAVSTSTSLVPRRRGRPPKNRQPLPSTSGLSSQNTPLYNRVETTTLARKTSSTMAVARAPTRMYDVSTDQSSSIMPMTPSSGSSALAHPGNMNSDQPPGWFVRFVEETRRREQWKMMQIVKLHDEVKQSESSRKAVLEMILAGVNENRSLGDSGGGGGC</sequence>
<feature type="compositionally biased region" description="Polar residues" evidence="1">
    <location>
        <begin position="575"/>
        <end position="589"/>
    </location>
</feature>
<dbReference type="Proteomes" id="UP001307889">
    <property type="component" value="Chromosome 12"/>
</dbReference>
<feature type="compositionally biased region" description="Polar residues" evidence="1">
    <location>
        <begin position="621"/>
        <end position="636"/>
    </location>
</feature>
<accession>A0ABN7B9J6</accession>
<evidence type="ECO:0008006" key="4">
    <source>
        <dbReference type="Google" id="ProtNLM"/>
    </source>
</evidence>
<feature type="region of interest" description="Disordered" evidence="1">
    <location>
        <begin position="520"/>
        <end position="589"/>
    </location>
</feature>
<evidence type="ECO:0000313" key="2">
    <source>
        <dbReference type="EMBL" id="BET01054.1"/>
    </source>
</evidence>
<proteinExistence type="predicted"/>
<feature type="compositionally biased region" description="Low complexity" evidence="1">
    <location>
        <begin position="546"/>
        <end position="560"/>
    </location>
</feature>
<name>A0ABN7B9J6_9HEMI</name>
<dbReference type="EMBL" id="AP028920">
    <property type="protein sequence ID" value="BET01054.1"/>
    <property type="molecule type" value="Genomic_DNA"/>
</dbReference>
<feature type="region of interest" description="Disordered" evidence="1">
    <location>
        <begin position="451"/>
        <end position="503"/>
    </location>
</feature>